<dbReference type="CDD" id="cd19081">
    <property type="entry name" value="AKR_AKR9C1"/>
    <property type="match status" value="1"/>
</dbReference>
<dbReference type="Proteomes" id="UP000490386">
    <property type="component" value="Unassembled WGS sequence"/>
</dbReference>
<accession>A0A7J5B5L9</accession>
<dbReference type="GO" id="GO:0005829">
    <property type="term" value="C:cytosol"/>
    <property type="evidence" value="ECO:0007669"/>
    <property type="project" value="UniProtKB-ARBA"/>
</dbReference>
<dbReference type="AlphaFoldDB" id="A0A7J5B5L9"/>
<proteinExistence type="predicted"/>
<gene>
    <name evidence="3" type="ORF">F8O03_03280</name>
</gene>
<sequence>MTTQLSPARRALGGTLSVSPVALGGNVFGWTADRDASFAILDGYVEAGGNFIDTADVYSAWIPGNSGAESETIIGEWLRSRGRPEDLVIATKVAQYDKRPGLSADNVRAAVDDSLKRLGVEQIDLYYAHRDDPETPVAETAGVFSELVDAGKIAAIGVSNYSPARLREWLSAVESSQLHQPAALQPEYNLLERDIEGELLPLAREAGLGVVPYFALAHGFLTGKYRKDVEVDSARASSVEQYRTDRGYAIVDAVADIAQAHGTQPGTVALAWLAAQPGVVSPIASARTAEQLPLITDAFTLALTDDELRTLDRVSAKAS</sequence>
<dbReference type="OrthoDB" id="9768793at2"/>
<evidence type="ECO:0000313" key="3">
    <source>
        <dbReference type="EMBL" id="KAB1639374.1"/>
    </source>
</evidence>
<dbReference type="InterPro" id="IPR023210">
    <property type="entry name" value="NADP_OxRdtase_dom"/>
</dbReference>
<evidence type="ECO:0000259" key="2">
    <source>
        <dbReference type="Pfam" id="PF00248"/>
    </source>
</evidence>
<organism evidence="3 4">
    <name type="scientific">Pseudoclavibacter terrae</name>
    <dbReference type="NCBI Taxonomy" id="1530195"/>
    <lineage>
        <taxon>Bacteria</taxon>
        <taxon>Bacillati</taxon>
        <taxon>Actinomycetota</taxon>
        <taxon>Actinomycetes</taxon>
        <taxon>Micrococcales</taxon>
        <taxon>Microbacteriaceae</taxon>
        <taxon>Pseudoclavibacter</taxon>
    </lineage>
</organism>
<evidence type="ECO:0000256" key="1">
    <source>
        <dbReference type="ARBA" id="ARBA00023002"/>
    </source>
</evidence>
<dbReference type="PANTHER" id="PTHR43364">
    <property type="entry name" value="NADH-SPECIFIC METHYLGLYOXAL REDUCTASE-RELATED"/>
    <property type="match status" value="1"/>
</dbReference>
<dbReference type="RefSeq" id="WP_151422338.1">
    <property type="nucleotide sequence ID" value="NZ_WBJX01000001.1"/>
</dbReference>
<evidence type="ECO:0000313" key="4">
    <source>
        <dbReference type="Proteomes" id="UP000490386"/>
    </source>
</evidence>
<dbReference type="Pfam" id="PF00248">
    <property type="entry name" value="Aldo_ket_red"/>
    <property type="match status" value="1"/>
</dbReference>
<name>A0A7J5B5L9_9MICO</name>
<protein>
    <submittedName>
        <fullName evidence="3">Aldo/keto reductase</fullName>
    </submittedName>
</protein>
<keyword evidence="1" id="KW-0560">Oxidoreductase</keyword>
<dbReference type="SUPFAM" id="SSF51430">
    <property type="entry name" value="NAD(P)-linked oxidoreductase"/>
    <property type="match status" value="1"/>
</dbReference>
<feature type="domain" description="NADP-dependent oxidoreductase" evidence="2">
    <location>
        <begin position="21"/>
        <end position="314"/>
    </location>
</feature>
<comment type="caution">
    <text evidence="3">The sequence shown here is derived from an EMBL/GenBank/DDBJ whole genome shotgun (WGS) entry which is preliminary data.</text>
</comment>
<dbReference type="InterPro" id="IPR036812">
    <property type="entry name" value="NAD(P)_OxRdtase_dom_sf"/>
</dbReference>
<dbReference type="GO" id="GO:0016491">
    <property type="term" value="F:oxidoreductase activity"/>
    <property type="evidence" value="ECO:0007669"/>
    <property type="project" value="UniProtKB-KW"/>
</dbReference>
<dbReference type="Gene3D" id="3.20.20.100">
    <property type="entry name" value="NADP-dependent oxidoreductase domain"/>
    <property type="match status" value="1"/>
</dbReference>
<keyword evidence="4" id="KW-1185">Reference proteome</keyword>
<reference evidence="3 4" key="1">
    <citation type="submission" date="2019-09" db="EMBL/GenBank/DDBJ databases">
        <title>Phylogeny of genus Pseudoclavibacter and closely related genus.</title>
        <authorList>
            <person name="Li Y."/>
        </authorList>
    </citation>
    <scope>NUCLEOTIDE SEQUENCE [LARGE SCALE GENOMIC DNA]</scope>
    <source>
        <strain evidence="3 4">THG-MD12</strain>
    </source>
</reference>
<dbReference type="InterPro" id="IPR050523">
    <property type="entry name" value="AKR_Detox_Biosynth"/>
</dbReference>
<dbReference type="FunFam" id="3.20.20.100:FF:000004">
    <property type="entry name" value="Oxidoreductase, aldo/keto reductase"/>
    <property type="match status" value="1"/>
</dbReference>
<dbReference type="PANTHER" id="PTHR43364:SF6">
    <property type="entry name" value="OXIDOREDUCTASE-RELATED"/>
    <property type="match status" value="1"/>
</dbReference>
<dbReference type="EMBL" id="WBJX01000001">
    <property type="protein sequence ID" value="KAB1639374.1"/>
    <property type="molecule type" value="Genomic_DNA"/>
</dbReference>